<proteinExistence type="predicted"/>
<dbReference type="Pfam" id="PF18962">
    <property type="entry name" value="Por_Secre_tail"/>
    <property type="match status" value="1"/>
</dbReference>
<dbReference type="Gene3D" id="2.60.40.10">
    <property type="entry name" value="Immunoglobulins"/>
    <property type="match status" value="1"/>
</dbReference>
<dbReference type="InterPro" id="IPR013783">
    <property type="entry name" value="Ig-like_fold"/>
</dbReference>
<sequence length="386" mass="41237">MCPAIILKKNRVFLACLCLPLCFLAPLKSTAQVTVFSENFDGTVQPYTTAAAYTNANCSNYITPDNTLSSICGGEFCCSPDITDATGGNFLFEGTTMGPNYAGAIYQITINGTMVAGNVFTVTFNVWLANNTNPPVLVPQLNGANAGSPITPSSTTGWQTLTFTYTPAANISNPVFSIYNAQSNGIGNDFGLDDILVTTTVPTGFILALDFTGFSASSVANKTMLSWQMGPGGDADHFTVQQSTDGAHFTNIAEVASTDQGSTYNYVAATNNDGLYYYRILAVDNDGHTKYSEIRTVAIDNHQQALQLLANPVVGGQLTLAVNTTTAATATIRIISTDGKILHHLSTALHAGYNSIDVDLRKLPRGIYIAQVEYNTRIDHVKFIIP</sequence>
<dbReference type="SUPFAM" id="SSF49265">
    <property type="entry name" value="Fibronectin type III"/>
    <property type="match status" value="1"/>
</dbReference>
<reference evidence="3" key="2">
    <citation type="submission" date="2020-09" db="EMBL/GenBank/DDBJ databases">
        <authorList>
            <person name="Sun Q."/>
            <person name="Zhou Y."/>
        </authorList>
    </citation>
    <scope>NUCLEOTIDE SEQUENCE</scope>
    <source>
        <strain evidence="3">CGMCC 1.15448</strain>
    </source>
</reference>
<accession>A0A8J2UHM3</accession>
<keyword evidence="4" id="KW-1185">Reference proteome</keyword>
<evidence type="ECO:0000259" key="2">
    <source>
        <dbReference type="Pfam" id="PF18962"/>
    </source>
</evidence>
<feature type="domain" description="Secretion system C-terminal sorting" evidence="2">
    <location>
        <begin position="311"/>
        <end position="385"/>
    </location>
</feature>
<feature type="chain" id="PRO_5035315890" description="Secretion system C-terminal sorting domain-containing protein" evidence="1">
    <location>
        <begin position="32"/>
        <end position="386"/>
    </location>
</feature>
<organism evidence="3 4">
    <name type="scientific">Puia dinghuensis</name>
    <dbReference type="NCBI Taxonomy" id="1792502"/>
    <lineage>
        <taxon>Bacteria</taxon>
        <taxon>Pseudomonadati</taxon>
        <taxon>Bacteroidota</taxon>
        <taxon>Chitinophagia</taxon>
        <taxon>Chitinophagales</taxon>
        <taxon>Chitinophagaceae</taxon>
        <taxon>Puia</taxon>
    </lineage>
</organism>
<name>A0A8J2UHM3_9BACT</name>
<comment type="caution">
    <text evidence="3">The sequence shown here is derived from an EMBL/GenBank/DDBJ whole genome shotgun (WGS) entry which is preliminary data.</text>
</comment>
<reference evidence="3" key="1">
    <citation type="journal article" date="2014" name="Int. J. Syst. Evol. Microbiol.">
        <title>Complete genome sequence of Corynebacterium casei LMG S-19264T (=DSM 44701T), isolated from a smear-ripened cheese.</title>
        <authorList>
            <consortium name="US DOE Joint Genome Institute (JGI-PGF)"/>
            <person name="Walter F."/>
            <person name="Albersmeier A."/>
            <person name="Kalinowski J."/>
            <person name="Ruckert C."/>
        </authorList>
    </citation>
    <scope>NUCLEOTIDE SEQUENCE</scope>
    <source>
        <strain evidence="3">CGMCC 1.15448</strain>
    </source>
</reference>
<dbReference type="InterPro" id="IPR008979">
    <property type="entry name" value="Galactose-bd-like_sf"/>
</dbReference>
<dbReference type="Gene3D" id="2.60.120.260">
    <property type="entry name" value="Galactose-binding domain-like"/>
    <property type="match status" value="1"/>
</dbReference>
<dbReference type="SUPFAM" id="SSF49785">
    <property type="entry name" value="Galactose-binding domain-like"/>
    <property type="match status" value="1"/>
</dbReference>
<dbReference type="Proteomes" id="UP000607559">
    <property type="component" value="Unassembled WGS sequence"/>
</dbReference>
<evidence type="ECO:0000313" key="4">
    <source>
        <dbReference type="Proteomes" id="UP000607559"/>
    </source>
</evidence>
<dbReference type="NCBIfam" id="TIGR04183">
    <property type="entry name" value="Por_Secre_tail"/>
    <property type="match status" value="1"/>
</dbReference>
<keyword evidence="1" id="KW-0732">Signal</keyword>
<dbReference type="EMBL" id="BMJC01000005">
    <property type="protein sequence ID" value="GGB19388.1"/>
    <property type="molecule type" value="Genomic_DNA"/>
</dbReference>
<protein>
    <recommendedName>
        <fullName evidence="2">Secretion system C-terminal sorting domain-containing protein</fullName>
    </recommendedName>
</protein>
<dbReference type="RefSeq" id="WP_188936712.1">
    <property type="nucleotide sequence ID" value="NZ_BMJC01000005.1"/>
</dbReference>
<evidence type="ECO:0000313" key="3">
    <source>
        <dbReference type="EMBL" id="GGB19388.1"/>
    </source>
</evidence>
<evidence type="ECO:0000256" key="1">
    <source>
        <dbReference type="SAM" id="SignalP"/>
    </source>
</evidence>
<feature type="signal peptide" evidence="1">
    <location>
        <begin position="1"/>
        <end position="31"/>
    </location>
</feature>
<dbReference type="InterPro" id="IPR036116">
    <property type="entry name" value="FN3_sf"/>
</dbReference>
<dbReference type="InterPro" id="IPR026444">
    <property type="entry name" value="Secre_tail"/>
</dbReference>
<dbReference type="AlphaFoldDB" id="A0A8J2UHM3"/>
<gene>
    <name evidence="3" type="ORF">GCM10011511_48870</name>
</gene>